<evidence type="ECO:0000313" key="1">
    <source>
        <dbReference type="EMBL" id="KKS25677.1"/>
    </source>
</evidence>
<proteinExistence type="predicted"/>
<organism evidence="1 2">
    <name type="scientific">Candidatus Wolfebacteria bacterium GW2011_GWA2_42_10</name>
    <dbReference type="NCBI Taxonomy" id="1619004"/>
    <lineage>
        <taxon>Bacteria</taxon>
        <taxon>Candidatus Wolfeibacteriota</taxon>
    </lineage>
</organism>
<name>A0A0G0XMI5_9BACT</name>
<protein>
    <submittedName>
        <fullName evidence="1">Uncharacterized protein</fullName>
    </submittedName>
</protein>
<gene>
    <name evidence="1" type="ORF">UU85_C0001G0107</name>
</gene>
<evidence type="ECO:0000313" key="2">
    <source>
        <dbReference type="Proteomes" id="UP000034256"/>
    </source>
</evidence>
<dbReference type="AlphaFoldDB" id="A0A0G0XMI5"/>
<accession>A0A0G0XMI5</accession>
<dbReference type="EMBL" id="LCCF01000001">
    <property type="protein sequence ID" value="KKS25677.1"/>
    <property type="molecule type" value="Genomic_DNA"/>
</dbReference>
<sequence>MLIRILLSKMSKSFFTAKINFFYGDKKTLRKIISQRACNYKR</sequence>
<comment type="caution">
    <text evidence="1">The sequence shown here is derived from an EMBL/GenBank/DDBJ whole genome shotgun (WGS) entry which is preliminary data.</text>
</comment>
<reference evidence="1 2" key="1">
    <citation type="journal article" date="2015" name="Nature">
        <title>rRNA introns, odd ribosomes, and small enigmatic genomes across a large radiation of phyla.</title>
        <authorList>
            <person name="Brown C.T."/>
            <person name="Hug L.A."/>
            <person name="Thomas B.C."/>
            <person name="Sharon I."/>
            <person name="Castelle C.J."/>
            <person name="Singh A."/>
            <person name="Wilkins M.J."/>
            <person name="Williams K.H."/>
            <person name="Banfield J.F."/>
        </authorList>
    </citation>
    <scope>NUCLEOTIDE SEQUENCE [LARGE SCALE GENOMIC DNA]</scope>
</reference>
<dbReference type="Proteomes" id="UP000034256">
    <property type="component" value="Unassembled WGS sequence"/>
</dbReference>